<organism evidence="2 3">
    <name type="scientific">Clostridium tanneri</name>
    <dbReference type="NCBI Taxonomy" id="3037988"/>
    <lineage>
        <taxon>Bacteria</taxon>
        <taxon>Bacillati</taxon>
        <taxon>Bacillota</taxon>
        <taxon>Clostridia</taxon>
        <taxon>Eubacteriales</taxon>
        <taxon>Clostridiaceae</taxon>
        <taxon>Clostridium</taxon>
    </lineage>
</organism>
<dbReference type="EMBL" id="JARUJP010000004">
    <property type="protein sequence ID" value="MDW8800515.1"/>
    <property type="molecule type" value="Genomic_DNA"/>
</dbReference>
<sequence length="160" mass="19432">MKKREKVLSKFMNKYNNFKKQGIAKVENKIKDLSLKIKKESLKFDELIKTREKFKEENNKYDEVYNSLIEVLKLRGLLFNIPNKNFKVREWDNLLIKKINGRYELINKNKEPLYLFEEKYSEVIEHIMTEYYYSVVVTRIDRRYIKVQLRITGDDIGLSH</sequence>
<proteinExistence type="predicted"/>
<name>A0ABU4JQU4_9CLOT</name>
<keyword evidence="1" id="KW-0175">Coiled coil</keyword>
<evidence type="ECO:0000313" key="3">
    <source>
        <dbReference type="Proteomes" id="UP001281656"/>
    </source>
</evidence>
<reference evidence="2 3" key="1">
    <citation type="submission" date="2023-04" db="EMBL/GenBank/DDBJ databases">
        <title>Clostridium tannerae sp. nov., isolated from the fecal material of an alpaca.</title>
        <authorList>
            <person name="Miller S."/>
            <person name="Hendry M."/>
            <person name="King J."/>
            <person name="Sankaranarayanan K."/>
            <person name="Lawson P.A."/>
        </authorList>
    </citation>
    <scope>NUCLEOTIDE SEQUENCE [LARGE SCALE GENOMIC DNA]</scope>
    <source>
        <strain evidence="2 3">A1-XYC3</strain>
    </source>
</reference>
<evidence type="ECO:0000256" key="1">
    <source>
        <dbReference type="SAM" id="Coils"/>
    </source>
</evidence>
<feature type="coiled-coil region" evidence="1">
    <location>
        <begin position="23"/>
        <end position="57"/>
    </location>
</feature>
<comment type="caution">
    <text evidence="2">The sequence shown here is derived from an EMBL/GenBank/DDBJ whole genome shotgun (WGS) entry which is preliminary data.</text>
</comment>
<evidence type="ECO:0000313" key="2">
    <source>
        <dbReference type="EMBL" id="MDW8800515.1"/>
    </source>
</evidence>
<gene>
    <name evidence="2" type="ORF">P8V03_05025</name>
</gene>
<dbReference type="Proteomes" id="UP001281656">
    <property type="component" value="Unassembled WGS sequence"/>
</dbReference>
<protein>
    <submittedName>
        <fullName evidence="2">Uncharacterized protein</fullName>
    </submittedName>
</protein>
<dbReference type="RefSeq" id="WP_318797009.1">
    <property type="nucleotide sequence ID" value="NZ_JARUJP010000004.1"/>
</dbReference>
<keyword evidence="3" id="KW-1185">Reference proteome</keyword>
<accession>A0ABU4JQU4</accession>